<name>E1QEE5_DESB2</name>
<keyword evidence="6" id="KW-1185">Reference proteome</keyword>
<dbReference type="RefSeq" id="WP_013257386.1">
    <property type="nucleotide sequence ID" value="NC_014365.1"/>
</dbReference>
<dbReference type="EMBL" id="CP002085">
    <property type="protein sequence ID" value="ADK83931.1"/>
    <property type="molecule type" value="Genomic_DNA"/>
</dbReference>
<dbReference type="OrthoDB" id="9810278at2"/>
<evidence type="ECO:0000313" key="6">
    <source>
        <dbReference type="Proteomes" id="UP000009047"/>
    </source>
</evidence>
<gene>
    <name evidence="5" type="ordered locus">Deba_0559</name>
</gene>
<dbReference type="EC" id="1.3.7.8" evidence="5"/>
<dbReference type="HOGENOM" id="CLU_049730_0_0_7"/>
<dbReference type="eggNOG" id="COG1775">
    <property type="taxonomic scope" value="Bacteria"/>
</dbReference>
<evidence type="ECO:0000256" key="1">
    <source>
        <dbReference type="ARBA" id="ARBA00005806"/>
    </source>
</evidence>
<protein>
    <submittedName>
        <fullName evidence="5">Benzoyl-CoA reductase</fullName>
        <ecNumber evidence="5">1.3.7.8</ecNumber>
    </submittedName>
</protein>
<dbReference type="Gene3D" id="3.40.50.11890">
    <property type="match status" value="1"/>
</dbReference>
<dbReference type="Proteomes" id="UP000009047">
    <property type="component" value="Chromosome"/>
</dbReference>
<dbReference type="Gene3D" id="3.40.50.11900">
    <property type="match status" value="1"/>
</dbReference>
<reference evidence="5 6" key="1">
    <citation type="journal article" date="2010" name="Stand. Genomic Sci.">
        <title>Complete genome sequence of Desulfarculus baarsii type strain (2st14).</title>
        <authorList>
            <person name="Sun H."/>
            <person name="Spring S."/>
            <person name="Lapidus A."/>
            <person name="Davenport K."/>
            <person name="Del Rio T.G."/>
            <person name="Tice H."/>
            <person name="Nolan M."/>
            <person name="Copeland A."/>
            <person name="Cheng J.F."/>
            <person name="Lucas S."/>
            <person name="Tapia R."/>
            <person name="Goodwin L."/>
            <person name="Pitluck S."/>
            <person name="Ivanova N."/>
            <person name="Pagani I."/>
            <person name="Mavromatis K."/>
            <person name="Ovchinnikova G."/>
            <person name="Pati A."/>
            <person name="Chen A."/>
            <person name="Palaniappan K."/>
            <person name="Hauser L."/>
            <person name="Chang Y.J."/>
            <person name="Jeffries C.D."/>
            <person name="Detter J.C."/>
            <person name="Han C."/>
            <person name="Rohde M."/>
            <person name="Brambilla E."/>
            <person name="Goker M."/>
            <person name="Woyke T."/>
            <person name="Bristow J."/>
            <person name="Eisen J.A."/>
            <person name="Markowitz V."/>
            <person name="Hugenholtz P."/>
            <person name="Kyrpides N.C."/>
            <person name="Klenk H.P."/>
            <person name="Land M."/>
        </authorList>
    </citation>
    <scope>NUCLEOTIDE SEQUENCE [LARGE SCALE GENOMIC DNA]</scope>
    <source>
        <strain evidence="6">ATCC 33931 / DSM 2075 / LMG 7858 / VKM B-1802 / 2st14</strain>
    </source>
</reference>
<dbReference type="KEGG" id="dbr:Deba_0559"/>
<evidence type="ECO:0000256" key="2">
    <source>
        <dbReference type="ARBA" id="ARBA00022723"/>
    </source>
</evidence>
<keyword evidence="3" id="KW-0408">Iron</keyword>
<keyword evidence="4" id="KW-0411">Iron-sulfur</keyword>
<evidence type="ECO:0000256" key="4">
    <source>
        <dbReference type="ARBA" id="ARBA00023014"/>
    </source>
</evidence>
<keyword evidence="2" id="KW-0479">Metal-binding</keyword>
<accession>E1QEE5</accession>
<dbReference type="GO" id="GO:0018522">
    <property type="term" value="F:benzoyl-CoA reductase activity"/>
    <property type="evidence" value="ECO:0007669"/>
    <property type="project" value="UniProtKB-EC"/>
</dbReference>
<dbReference type="PANTHER" id="PTHR30548:SF4">
    <property type="entry name" value="SUBUNIT OF OXYGEN-SENSITIVE 2-HYDROXYISOCAPROYL-COA DEHYDRATASE"/>
    <property type="match status" value="1"/>
</dbReference>
<organism evidence="5 6">
    <name type="scientific">Desulfarculus baarsii (strain ATCC 33931 / DSM 2075 / LMG 7858 / VKM B-1802 / 2st14)</name>
    <dbReference type="NCBI Taxonomy" id="644282"/>
    <lineage>
        <taxon>Bacteria</taxon>
        <taxon>Pseudomonadati</taxon>
        <taxon>Thermodesulfobacteriota</taxon>
        <taxon>Desulfarculia</taxon>
        <taxon>Desulfarculales</taxon>
        <taxon>Desulfarculaceae</taxon>
        <taxon>Desulfarculus</taxon>
    </lineage>
</organism>
<proteinExistence type="inferred from homology"/>
<dbReference type="GO" id="GO:0051536">
    <property type="term" value="F:iron-sulfur cluster binding"/>
    <property type="evidence" value="ECO:0007669"/>
    <property type="project" value="UniProtKB-KW"/>
</dbReference>
<dbReference type="AlphaFoldDB" id="E1QEE5"/>
<dbReference type="InterPro" id="IPR010327">
    <property type="entry name" value="FldB/FldC_alpha/beta"/>
</dbReference>
<dbReference type="PANTHER" id="PTHR30548">
    <property type="entry name" value="2-HYDROXYGLUTARYL-COA DEHYDRATASE, D-COMPONENT-RELATED"/>
    <property type="match status" value="1"/>
</dbReference>
<dbReference type="STRING" id="644282.Deba_0559"/>
<sequence>MSLIKKIEYQFMKDVGAGLAMKLAGAAKKKGQGQPNPHLGPRLGSSAMLQRIIARHYFLSRFAKGAMPIAWVTSGAPVELLRAFGFYTIYPENHSALCGAAKRGAALCQVAEEHGYAPELCSYARIDLGHLFSGKTPVGHLPKPDLLFCTTNICQTVGYWYKAIAHYLDIPLIQLDTPFNFTDIVQPDIDYMVEQLQEIVEDLERYTRRRFDYNEFVRIVGLSRDTSMLWGEVLDTMKTKPSPMTIFDAFTQMLPVVSLRGLPVAKNYYEALLAELQQRVRDGVGALKNERKRLMWDNIAVWHKLNALSNVFAERDMNFVVATYTSSWSASQGLMDVSDPFTGIAKTYSGIILNNNLNHRLKTMQRAIADYHVDGLVIHSARSCKPYSVGQYDLKRLLLAQSNIPSVVIEADIADERVWSEEQVRTRLEAFFESLEDAPGREAA</sequence>
<dbReference type="Pfam" id="PF06050">
    <property type="entry name" value="HGD-D"/>
    <property type="match status" value="1"/>
</dbReference>
<keyword evidence="5" id="KW-0560">Oxidoreductase</keyword>
<comment type="similarity">
    <text evidence="1">Belongs to the FldB/FldC dehydratase alpha/beta subunit family.</text>
</comment>
<evidence type="ECO:0000256" key="3">
    <source>
        <dbReference type="ARBA" id="ARBA00023004"/>
    </source>
</evidence>
<evidence type="ECO:0000313" key="5">
    <source>
        <dbReference type="EMBL" id="ADK83931.1"/>
    </source>
</evidence>
<dbReference type="GO" id="GO:0046872">
    <property type="term" value="F:metal ion binding"/>
    <property type="evidence" value="ECO:0007669"/>
    <property type="project" value="UniProtKB-KW"/>
</dbReference>